<feature type="region of interest" description="Disordered" evidence="5">
    <location>
        <begin position="895"/>
        <end position="917"/>
    </location>
</feature>
<evidence type="ECO:0000313" key="6">
    <source>
        <dbReference type="EMBL" id="EAR92887.2"/>
    </source>
</evidence>
<feature type="repeat" description="WD" evidence="3">
    <location>
        <begin position="312"/>
        <end position="334"/>
    </location>
</feature>
<feature type="coiled-coil region" evidence="4">
    <location>
        <begin position="1151"/>
        <end position="1236"/>
    </location>
</feature>
<proteinExistence type="predicted"/>
<dbReference type="RefSeq" id="XP_001013132.2">
    <property type="nucleotide sequence ID" value="XM_001013132.2"/>
</dbReference>
<dbReference type="InterPro" id="IPR019775">
    <property type="entry name" value="WD40_repeat_CS"/>
</dbReference>
<feature type="region of interest" description="Disordered" evidence="5">
    <location>
        <begin position="600"/>
        <end position="646"/>
    </location>
</feature>
<feature type="compositionally biased region" description="Low complexity" evidence="5">
    <location>
        <begin position="615"/>
        <end position="632"/>
    </location>
</feature>
<feature type="compositionally biased region" description="Polar residues" evidence="5">
    <location>
        <begin position="697"/>
        <end position="709"/>
    </location>
</feature>
<gene>
    <name evidence="6" type="ORF">TTHERM_00295000</name>
</gene>
<dbReference type="Gene3D" id="2.130.10.10">
    <property type="entry name" value="YVTN repeat-like/Quinoprotein amine dehydrogenase"/>
    <property type="match status" value="2"/>
</dbReference>
<evidence type="ECO:0000256" key="2">
    <source>
        <dbReference type="ARBA" id="ARBA00022737"/>
    </source>
</evidence>
<evidence type="ECO:0000256" key="4">
    <source>
        <dbReference type="SAM" id="Coils"/>
    </source>
</evidence>
<keyword evidence="4" id="KW-0175">Coiled coil</keyword>
<protein>
    <submittedName>
        <fullName evidence="6">WD domain, G-beta repeat protein</fullName>
    </submittedName>
</protein>
<dbReference type="SUPFAM" id="SSF50978">
    <property type="entry name" value="WD40 repeat-like"/>
    <property type="match status" value="1"/>
</dbReference>
<keyword evidence="7" id="KW-1185">Reference proteome</keyword>
<evidence type="ECO:0000256" key="5">
    <source>
        <dbReference type="SAM" id="MobiDB-lite"/>
    </source>
</evidence>
<evidence type="ECO:0000313" key="7">
    <source>
        <dbReference type="Proteomes" id="UP000009168"/>
    </source>
</evidence>
<dbReference type="Pfam" id="PF00400">
    <property type="entry name" value="WD40"/>
    <property type="match status" value="2"/>
</dbReference>
<dbReference type="PRINTS" id="PR00320">
    <property type="entry name" value="GPROTEINBRPT"/>
</dbReference>
<evidence type="ECO:0000256" key="3">
    <source>
        <dbReference type="PROSITE-ProRule" id="PRU00221"/>
    </source>
</evidence>
<name>I7M0X4_TETTS</name>
<dbReference type="GeneID" id="7829486"/>
<accession>I7M0X4</accession>
<dbReference type="PROSITE" id="PS50082">
    <property type="entry name" value="WD_REPEATS_2"/>
    <property type="match status" value="2"/>
</dbReference>
<dbReference type="PANTHER" id="PTHR19848:SF8">
    <property type="entry name" value="F-BOX AND WD REPEAT DOMAIN CONTAINING 7"/>
    <property type="match status" value="1"/>
</dbReference>
<dbReference type="InterPro" id="IPR015943">
    <property type="entry name" value="WD40/YVTN_repeat-like_dom_sf"/>
</dbReference>
<dbReference type="OrthoDB" id="285937at2759"/>
<dbReference type="PANTHER" id="PTHR19848">
    <property type="entry name" value="WD40 REPEAT PROTEIN"/>
    <property type="match status" value="1"/>
</dbReference>
<keyword evidence="2" id="KW-0677">Repeat</keyword>
<dbReference type="InterPro" id="IPR036322">
    <property type="entry name" value="WD40_repeat_dom_sf"/>
</dbReference>
<dbReference type="KEGG" id="tet:TTHERM_00295000"/>
<evidence type="ECO:0000256" key="1">
    <source>
        <dbReference type="ARBA" id="ARBA00022574"/>
    </source>
</evidence>
<dbReference type="InterPro" id="IPR001680">
    <property type="entry name" value="WD40_rpt"/>
</dbReference>
<reference evidence="7" key="1">
    <citation type="journal article" date="2006" name="PLoS Biol.">
        <title>Macronuclear genome sequence of the ciliate Tetrahymena thermophila, a model eukaryote.</title>
        <authorList>
            <person name="Eisen J.A."/>
            <person name="Coyne R.S."/>
            <person name="Wu M."/>
            <person name="Wu D."/>
            <person name="Thiagarajan M."/>
            <person name="Wortman J.R."/>
            <person name="Badger J.H."/>
            <person name="Ren Q."/>
            <person name="Amedeo P."/>
            <person name="Jones K.M."/>
            <person name="Tallon L.J."/>
            <person name="Delcher A.L."/>
            <person name="Salzberg S.L."/>
            <person name="Silva J.C."/>
            <person name="Haas B.J."/>
            <person name="Majoros W.H."/>
            <person name="Farzad M."/>
            <person name="Carlton J.M."/>
            <person name="Smith R.K. Jr."/>
            <person name="Garg J."/>
            <person name="Pearlman R.E."/>
            <person name="Karrer K.M."/>
            <person name="Sun L."/>
            <person name="Manning G."/>
            <person name="Elde N.C."/>
            <person name="Turkewitz A.P."/>
            <person name="Asai D.J."/>
            <person name="Wilkes D.E."/>
            <person name="Wang Y."/>
            <person name="Cai H."/>
            <person name="Collins K."/>
            <person name="Stewart B.A."/>
            <person name="Lee S.R."/>
            <person name="Wilamowska K."/>
            <person name="Weinberg Z."/>
            <person name="Ruzzo W.L."/>
            <person name="Wloga D."/>
            <person name="Gaertig J."/>
            <person name="Frankel J."/>
            <person name="Tsao C.-C."/>
            <person name="Gorovsky M.A."/>
            <person name="Keeling P.J."/>
            <person name="Waller R.F."/>
            <person name="Patron N.J."/>
            <person name="Cherry J.M."/>
            <person name="Stover N.A."/>
            <person name="Krieger C.J."/>
            <person name="del Toro C."/>
            <person name="Ryder H.F."/>
            <person name="Williamson S.C."/>
            <person name="Barbeau R.A."/>
            <person name="Hamilton E.P."/>
            <person name="Orias E."/>
        </authorList>
    </citation>
    <scope>NUCLEOTIDE SEQUENCE [LARGE SCALE GENOMIC DNA]</scope>
    <source>
        <strain evidence="7">SB210</strain>
    </source>
</reference>
<dbReference type="InterPro" id="IPR020472">
    <property type="entry name" value="WD40_PAC1"/>
</dbReference>
<feature type="coiled-coil region" evidence="4">
    <location>
        <begin position="1378"/>
        <end position="1415"/>
    </location>
</feature>
<keyword evidence="1 3" id="KW-0853">WD repeat</keyword>
<dbReference type="PROSITE" id="PS00678">
    <property type="entry name" value="WD_REPEATS_1"/>
    <property type="match status" value="1"/>
</dbReference>
<feature type="repeat" description="WD" evidence="3">
    <location>
        <begin position="495"/>
        <end position="518"/>
    </location>
</feature>
<dbReference type="Proteomes" id="UP000009168">
    <property type="component" value="Unassembled WGS sequence"/>
</dbReference>
<feature type="region of interest" description="Disordered" evidence="5">
    <location>
        <begin position="1037"/>
        <end position="1068"/>
    </location>
</feature>
<feature type="compositionally biased region" description="Polar residues" evidence="5">
    <location>
        <begin position="601"/>
        <end position="614"/>
    </location>
</feature>
<dbReference type="SMART" id="SM00320">
    <property type="entry name" value="WD40"/>
    <property type="match status" value="4"/>
</dbReference>
<feature type="compositionally biased region" description="Basic and acidic residues" evidence="5">
    <location>
        <begin position="1046"/>
        <end position="1060"/>
    </location>
</feature>
<feature type="region of interest" description="Disordered" evidence="5">
    <location>
        <begin position="692"/>
        <end position="712"/>
    </location>
</feature>
<dbReference type="EMBL" id="GG662740">
    <property type="protein sequence ID" value="EAR92887.2"/>
    <property type="molecule type" value="Genomic_DNA"/>
</dbReference>
<dbReference type="STRING" id="312017.I7M0X4"/>
<feature type="compositionally biased region" description="Polar residues" evidence="5">
    <location>
        <begin position="900"/>
        <end position="913"/>
    </location>
</feature>
<dbReference type="InParanoid" id="I7M0X4"/>
<sequence>MSKVEFQNQQQVSTKNKNLQQSQLRGFNIKNSSNDHLDFIEDIKKKGWKGEQLFSFNEKNSSNQNQTNNGGALIGEIIFEKNVLCLASLISHHYLVSIRKIDIKYRPSQLKFQLIKDHQSYEIESYEQKEIENYFLIVFKLRINLGEQLGFLGVITYLDKIYYEQYDLQNKKKTVSIPYSVQQQYISDIVDDTIVITKNISNKTCEDKLNEFFGIPVVANDPFIGLFIIGLVVKCGLTNLKAILLQQQHLQFMKRIITNSESIDDENVILQEEKSVIKNITKLESRVIYQNNGDLAHKDGIYTLCRLNNSCLASSSVDKTIRIWDWKGQTLLNNLDCDGCCRYFVCEDNLLVGTSENYVIIIDWQSRKIDGVIPCKNKLYSLLIFKNKTIFAGDCYGNINIINNTNLMYYIRNHDENPKGHRGSVNVMHKINQIPNIFFTAGEFGEIKVWDSEKFELKGELIGHEKEKSVYYLESYSINGQKDQRNDDQNLQNYFLISGSSDKTIRIWNIHSFQQYRVIQLINPIYAACIINQNELVIGDGSCIKILNIHNQQESFIIEKHDCRVNAICKLSETSFASGDIEGSIITWSLKRPAILIQDGGDSSPSSSFQQENTQSQKSNSVNQKQKQAQQDKSIKPDNQQSQSQQNANAAFNNLENNFDQSNLKQQNHHHNNTLQHRYEEKSFELIEKQNDEVTRGSKSNSNQFNTPYLGSHPFQKEQIQQVAPIQLNDIQFQNPYQEQINQNKSNGNQNIVKKMNNSIQPSSTTHQQRQPPLQKLNVEFFKEDSQNQNFNNLQEAADKNNKTQPLQLNQVQDYKSAHYNDKSPQAYKKNISSNNQPNYSTCDSRKIDFNFLQQQDKQIEQKQNIFKNQMAANQNQQNFLSQKQNESELAIGNKDEGFSTKTNGQNSSQLAQNFNGKNNLNGLNNIQVSQESGLINNLNSQDQLNSSKFQNSNSFIDLLKQFDDNDKYQIIHQKKLGVNISPLSKGLNNSNQSIQINGQNTYQKIQQRFPFYQTASNEHKEQLEYYNMLIQQYQTQNQNQVQQQPKEKQRNEISLDKAQNKKPLSLDTESVEREYQVAQQKVNLDLQQIGVNPQQTLTPKSADFKTSQQRQKEIILGFNLKEGDTSYMKNYNKNTSFSPINQSNIDDLIDKDLKEEIKKLTQNSEAAQHQKLLQKAIDEAKEKDILIEKLQKENKEMKEQLQTQNSSIEKYQNQIQQLIDTLQKSEEERIQIVNEIKQVTPQLSKYSDITKQLREKSENQIQIIKKQDEEINDLKEYILYLQSQKQRTNQGANGIQKKPEKVQVHDQQNQIIQQYKEVKEDKKNNLLSPLQKKLELLHNNNQSEEQYKHFLQVNNQVEVTDFNDYASQGNLYTYDKLDSYEKNAHDSQSQKQKIEDQLNDKEQIMIQLRILQQESLNLHKQIVSLKSKISECTNENEMIQLLNELQRIHSLYEMKNDEISEVKQLYNVF</sequence>
<organism evidence="6 7">
    <name type="scientific">Tetrahymena thermophila (strain SB210)</name>
    <dbReference type="NCBI Taxonomy" id="312017"/>
    <lineage>
        <taxon>Eukaryota</taxon>
        <taxon>Sar</taxon>
        <taxon>Alveolata</taxon>
        <taxon>Ciliophora</taxon>
        <taxon>Intramacronucleata</taxon>
        <taxon>Oligohymenophorea</taxon>
        <taxon>Hymenostomatida</taxon>
        <taxon>Tetrahymenina</taxon>
        <taxon>Tetrahymenidae</taxon>
        <taxon>Tetrahymena</taxon>
    </lineage>
</organism>